<sequence>MTVENDNNSNDAMFNNKYVEQSQNLMQQLDTSYNGAVMPRVSVLPERSVDSISFQEHRNTTMEMSRIEWNESKKDHEQSKIVEEVQQPKERGESHEKERIISEGGDDRSITPELNFDDDPPVETNGNQTLLEQENNLKTTANNQPPEHSNRSSKTPEWCFDEMEYEADEYEISLNQEDCNNLRSHRAPSVKLNNNSQEANPYDMETQAFDVDDPYELLTQPLHRLEKKSKSFGSTQKLQLEDPYELSTQPLAVEKPCASKLSEISPFVKPTNPVLQRKSNHTPEIDYANMPTQQFTPIELLNPPMGSYNSGTNVTEKCDANALVAGNESPLADCKRKPSPEKQSKCNQSPEIDYANQPTQLFTPPELLYQPTVEPEDNIKEPLSTSAIMIHDDDLLTQPLSPPKELMDTPVLYRNGNNVASTSTECKAYDLDTQPLNLHMQMKDGILVKKKPVLKLVDIKTCHLSVPIDPNSMDIVSDIDENVYDLGKLKLLENGTLPEEEVSQFNPEINSTTHLSLNEQLEGQQHVEPCREMSPLSSNKENSTKEADEKNDSYDTDDELCLASTIPIGTLFPHKHTTECVEKGDVGVSTRQFKIPLKKPETLATPKNMRSRKRSNADITEFLTPEHPLLYLPKADCILSVSERMREKNSTAALAAKVKPKYHFNDSSSSSSDDDGASDRQLFKKTNVSVALEKELENVREVGRLEKQKGLTDCGKLDSKLVRKRIVQPKKDDKDELLAEPAKGRDEGGSKRMATRNVQQKEVEEIGKNQADFRKISTRRKETKDIEKSSESKIKAIRTEIKNKIAEPSKQSYNESDTKKEPKSSDERSTDRSRSTDALPIRVSTRSRVETYKKRMLNESVDYLSESTKKLSTAKMSTRASRKRKEQSSSDREGSRKSAGVELKRQKPGQRATAVVQEVEVKERSRRATSRIKKVVGTSSDLFVEQGKTSGINSGVLGYDSATSSTGSDVSTVSATRSNRLRLIFTKMNPEPYRKCIARAGGKIVDIPELATILVTDRIIRTYKFLCSVAKGIPIVGQSYLDALQNSDGKEQIDPWDHILSDPVKEKRYEFRLRDTLLKAKQHKLFQDYTVFVTSSTQPPPSELCLILSCAGAKISKHYSQPPKDTNKMFVISDSADSASWVKYKEKFPTIEIVSAEGFMLSIMQHSIKFKKHRLA</sequence>
<evidence type="ECO:0000256" key="6">
    <source>
        <dbReference type="SAM" id="MobiDB-lite"/>
    </source>
</evidence>
<dbReference type="InterPro" id="IPR051579">
    <property type="entry name" value="DDR_Transcriptional_Reg"/>
</dbReference>
<feature type="compositionally biased region" description="Basic and acidic residues" evidence="6">
    <location>
        <begin position="732"/>
        <end position="750"/>
    </location>
</feature>
<dbReference type="SUPFAM" id="SSF52113">
    <property type="entry name" value="BRCT domain"/>
    <property type="match status" value="1"/>
</dbReference>
<keyword evidence="3" id="KW-0539">Nucleus</keyword>
<feature type="compositionally biased region" description="Basic and acidic residues" evidence="6">
    <location>
        <begin position="333"/>
        <end position="344"/>
    </location>
</feature>
<dbReference type="CDD" id="cd18432">
    <property type="entry name" value="BRCT_PAXIP1_rpt6_like"/>
    <property type="match status" value="1"/>
</dbReference>
<proteinExistence type="predicted"/>
<dbReference type="VEuPathDB" id="VectorBase:AFUN000423"/>
<feature type="compositionally biased region" description="Basic and acidic residues" evidence="6">
    <location>
        <begin position="542"/>
        <end position="553"/>
    </location>
</feature>
<feature type="compositionally biased region" description="Basic and acidic residues" evidence="6">
    <location>
        <begin position="63"/>
        <end position="110"/>
    </location>
</feature>
<evidence type="ECO:0000259" key="7">
    <source>
        <dbReference type="Pfam" id="PF16589"/>
    </source>
</evidence>
<feature type="region of interest" description="Disordered" evidence="6">
    <location>
        <begin position="330"/>
        <end position="350"/>
    </location>
</feature>
<feature type="compositionally biased region" description="Basic and acidic residues" evidence="6">
    <location>
        <begin position="886"/>
        <end position="896"/>
    </location>
</feature>
<feature type="region of interest" description="Disordered" evidence="6">
    <location>
        <begin position="63"/>
        <end position="127"/>
    </location>
</feature>
<feature type="region of interest" description="Disordered" evidence="6">
    <location>
        <begin position="732"/>
        <end position="846"/>
    </location>
</feature>
<dbReference type="PANTHER" id="PTHR23196">
    <property type="entry name" value="PAX TRANSCRIPTION ACTIVATION DOMAIN INTERACTING PROTEIN"/>
    <property type="match status" value="1"/>
</dbReference>
<feature type="domain" description="BRCT" evidence="7">
    <location>
        <begin position="1084"/>
        <end position="1157"/>
    </location>
</feature>
<dbReference type="Pfam" id="PF16770">
    <property type="entry name" value="RTT107_BRCT_5"/>
    <property type="match status" value="1"/>
</dbReference>
<evidence type="ECO:0000256" key="4">
    <source>
        <dbReference type="ARBA" id="ARBA00023858"/>
    </source>
</evidence>
<dbReference type="EnsemblMetazoa" id="AFUN000423-RA">
    <property type="protein sequence ID" value="AFUN000423-PA"/>
    <property type="gene ID" value="AFUN000423"/>
</dbReference>
<feature type="compositionally biased region" description="Polar residues" evidence="6">
    <location>
        <begin position="870"/>
        <end position="879"/>
    </location>
</feature>
<reference evidence="9" key="1">
    <citation type="submission" date="2020-05" db="UniProtKB">
        <authorList>
            <consortium name="EnsemblMetazoa"/>
        </authorList>
    </citation>
    <scope>IDENTIFICATION</scope>
    <source>
        <strain evidence="9">FUMOZ</strain>
    </source>
</reference>
<dbReference type="CDD" id="cd17744">
    <property type="entry name" value="BRCT_MDC1_rpt1"/>
    <property type="match status" value="1"/>
</dbReference>
<dbReference type="InterPro" id="IPR036420">
    <property type="entry name" value="BRCT_dom_sf"/>
</dbReference>
<dbReference type="Gene3D" id="3.40.50.10190">
    <property type="entry name" value="BRCT domain"/>
    <property type="match status" value="2"/>
</dbReference>
<feature type="domain" description="BRCT" evidence="8">
    <location>
        <begin position="978"/>
        <end position="1046"/>
    </location>
</feature>
<evidence type="ECO:0000256" key="1">
    <source>
        <dbReference type="ARBA" id="ARBA00004123"/>
    </source>
</evidence>
<evidence type="ECO:0000256" key="5">
    <source>
        <dbReference type="ARBA" id="ARBA00030146"/>
    </source>
</evidence>
<name>A0A182R2N2_ANOFN</name>
<evidence type="ECO:0000256" key="3">
    <source>
        <dbReference type="ARBA" id="ARBA00023242"/>
    </source>
</evidence>
<dbReference type="GO" id="GO:0044666">
    <property type="term" value="C:MLL3/4 complex"/>
    <property type="evidence" value="ECO:0007669"/>
    <property type="project" value="TreeGrafter"/>
</dbReference>
<accession>A0A182R2N2</accession>
<feature type="region of interest" description="Disordered" evidence="6">
    <location>
        <begin position="522"/>
        <end position="555"/>
    </location>
</feature>
<dbReference type="VEuPathDB" id="VectorBase:AFUN2_002530"/>
<comment type="subcellular location">
    <subcellularLocation>
        <location evidence="1">Nucleus</location>
    </subcellularLocation>
</comment>
<protein>
    <recommendedName>
        <fullName evidence="4">PAX-interacting protein 1</fullName>
    </recommendedName>
    <alternativeName>
        <fullName evidence="5">PAX transactivation activation domain-interacting protein</fullName>
    </alternativeName>
</protein>
<feature type="compositionally biased region" description="Basic and acidic residues" evidence="6">
    <location>
        <begin position="759"/>
        <end position="807"/>
    </location>
</feature>
<dbReference type="AlphaFoldDB" id="A0A182R2N2"/>
<feature type="region of interest" description="Disordered" evidence="6">
    <location>
        <begin position="866"/>
        <end position="918"/>
    </location>
</feature>
<organism evidence="9">
    <name type="scientific">Anopheles funestus</name>
    <name type="common">African malaria mosquito</name>
    <dbReference type="NCBI Taxonomy" id="62324"/>
    <lineage>
        <taxon>Eukaryota</taxon>
        <taxon>Metazoa</taxon>
        <taxon>Ecdysozoa</taxon>
        <taxon>Arthropoda</taxon>
        <taxon>Hexapoda</taxon>
        <taxon>Insecta</taxon>
        <taxon>Pterygota</taxon>
        <taxon>Neoptera</taxon>
        <taxon>Endopterygota</taxon>
        <taxon>Diptera</taxon>
        <taxon>Nematocera</taxon>
        <taxon>Culicoidea</taxon>
        <taxon>Culicidae</taxon>
        <taxon>Anophelinae</taxon>
        <taxon>Anopheles</taxon>
    </lineage>
</organism>
<evidence type="ECO:0000256" key="2">
    <source>
        <dbReference type="ARBA" id="ARBA00022763"/>
    </source>
</evidence>
<dbReference type="PANTHER" id="PTHR23196:SF1">
    <property type="entry name" value="PAX-INTERACTING PROTEIN 1"/>
    <property type="match status" value="1"/>
</dbReference>
<dbReference type="InterPro" id="IPR001357">
    <property type="entry name" value="BRCT_dom"/>
</dbReference>
<evidence type="ECO:0000313" key="9">
    <source>
        <dbReference type="EnsemblMetazoa" id="AFUN000423-PA"/>
    </source>
</evidence>
<dbReference type="STRING" id="62324.A0A182R2N2"/>
<feature type="compositionally biased region" description="Basic and acidic residues" evidence="6">
    <location>
        <begin position="816"/>
        <end position="835"/>
    </location>
</feature>
<dbReference type="Pfam" id="PF16589">
    <property type="entry name" value="BRCT_2"/>
    <property type="match status" value="1"/>
</dbReference>
<keyword evidence="2" id="KW-0227">DNA damage</keyword>
<evidence type="ECO:0000259" key="8">
    <source>
        <dbReference type="Pfam" id="PF16770"/>
    </source>
</evidence>
<dbReference type="GO" id="GO:0006974">
    <property type="term" value="P:DNA damage response"/>
    <property type="evidence" value="ECO:0007669"/>
    <property type="project" value="UniProtKB-KW"/>
</dbReference>